<dbReference type="GO" id="GO:0016020">
    <property type="term" value="C:membrane"/>
    <property type="evidence" value="ECO:0007669"/>
    <property type="project" value="InterPro"/>
</dbReference>
<dbReference type="PROSITE" id="PS50144">
    <property type="entry name" value="MATH"/>
    <property type="match status" value="1"/>
</dbReference>
<dbReference type="eggNOG" id="KOG3714">
    <property type="taxonomic scope" value="Eukaryota"/>
</dbReference>
<proteinExistence type="predicted"/>
<name>H2YCT0_CIOSA</name>
<dbReference type="PROSITE" id="PS50060">
    <property type="entry name" value="MAM_2"/>
    <property type="match status" value="1"/>
</dbReference>
<feature type="domain" description="MATH" evidence="3">
    <location>
        <begin position="127"/>
        <end position="275"/>
    </location>
</feature>
<reference evidence="4" key="2">
    <citation type="submission" date="2025-08" db="UniProtKB">
        <authorList>
            <consortium name="Ensembl"/>
        </authorList>
    </citation>
    <scope>IDENTIFICATION</scope>
</reference>
<dbReference type="InterPro" id="IPR008974">
    <property type="entry name" value="TRAF-like"/>
</dbReference>
<dbReference type="HOGENOM" id="CLU_789770_0_0_1"/>
<dbReference type="InterPro" id="IPR051560">
    <property type="entry name" value="MAM_domain-containing"/>
</dbReference>
<feature type="domain" description="MAM" evidence="2">
    <location>
        <begin position="1"/>
        <end position="129"/>
    </location>
</feature>
<evidence type="ECO:0000313" key="5">
    <source>
        <dbReference type="Proteomes" id="UP000007875"/>
    </source>
</evidence>
<keyword evidence="5" id="KW-1185">Reference proteome</keyword>
<dbReference type="Pfam" id="PF22486">
    <property type="entry name" value="MATH_2"/>
    <property type="match status" value="1"/>
</dbReference>
<dbReference type="OMA" id="SIWHIRN"/>
<feature type="transmembrane region" description="Helical" evidence="1">
    <location>
        <begin position="341"/>
        <end position="363"/>
    </location>
</feature>
<dbReference type="SUPFAM" id="SSF49899">
    <property type="entry name" value="Concanavalin A-like lectins/glucanases"/>
    <property type="match status" value="1"/>
</dbReference>
<reference evidence="4" key="3">
    <citation type="submission" date="2025-09" db="UniProtKB">
        <authorList>
            <consortium name="Ensembl"/>
        </authorList>
    </citation>
    <scope>IDENTIFICATION</scope>
</reference>
<dbReference type="Gene3D" id="2.60.120.200">
    <property type="match status" value="1"/>
</dbReference>
<dbReference type="AlphaFoldDB" id="H2YCT0"/>
<dbReference type="InterPro" id="IPR013320">
    <property type="entry name" value="ConA-like_dom_sf"/>
</dbReference>
<dbReference type="Gene3D" id="2.60.210.10">
    <property type="entry name" value="Apoptosis, Tumor Necrosis Factor Receptor Associated Protein 2, Chain A"/>
    <property type="match status" value="1"/>
</dbReference>
<protein>
    <recommendedName>
        <fullName evidence="6">MAM domain-containing protein</fullName>
    </recommendedName>
</protein>
<keyword evidence="1" id="KW-0472">Membrane</keyword>
<evidence type="ECO:0000259" key="3">
    <source>
        <dbReference type="PROSITE" id="PS50144"/>
    </source>
</evidence>
<evidence type="ECO:0000313" key="4">
    <source>
        <dbReference type="Ensembl" id="ENSCSAVP00000003128.1"/>
    </source>
</evidence>
<sequence length="405" mass="44621">MAKQTQGSYMVFDTSKKVAGDVGNLVSMRLKSRNVKQCLEFGYYMDLVAGSSAAMAVYIGTIDQSNGDILSAAPVVTISGDHGSYWNTERLTIQAPEKYKLVIAAKSDAYTDDVVAIDDISILDKPCETAYFTINDFSALLDSTAKGDKLYSPLLYTDEGFAFKIMFFPHGSSSAVDGYMSMYFAIAQGVNDDNLQWPFYDQVIKMSVVDQGPDALTRMNQFSQYITSSAGDPNFDQPTTEINGGWGYSNFMSLNDMLNTRNFIKNDAVVISINVRDMRAYKREHASAFAEPEPADPVIRSYEATHEDDTTEHKDSDHSHEISLPIFPCQDDDDDSVSTSMVVGITLGSSLLIFIVMSVILMCTTKAHKQALAVVVTASARANQNSSHFNNLTYEAEDNLKKVKA</sequence>
<dbReference type="InterPro" id="IPR000998">
    <property type="entry name" value="MAM_dom"/>
</dbReference>
<dbReference type="PANTHER" id="PTHR23282:SF101">
    <property type="entry name" value="MAM DOMAIN-CONTAINING PROTEIN"/>
    <property type="match status" value="1"/>
</dbReference>
<dbReference type="PANTHER" id="PTHR23282">
    <property type="entry name" value="APICAL ENDOSOMAL GLYCOPROTEIN PRECURSOR"/>
    <property type="match status" value="1"/>
</dbReference>
<accession>H2YCT0</accession>
<keyword evidence="1" id="KW-1133">Transmembrane helix</keyword>
<dbReference type="GeneTree" id="ENSGT00940000172031"/>
<dbReference type="SUPFAM" id="SSF49599">
    <property type="entry name" value="TRAF domain-like"/>
    <property type="match status" value="1"/>
</dbReference>
<evidence type="ECO:0000256" key="1">
    <source>
        <dbReference type="SAM" id="Phobius"/>
    </source>
</evidence>
<dbReference type="STRING" id="51511.ENSCSAVP00000003128"/>
<dbReference type="InterPro" id="IPR002083">
    <property type="entry name" value="MATH/TRAF_dom"/>
</dbReference>
<evidence type="ECO:0000259" key="2">
    <source>
        <dbReference type="PROSITE" id="PS50060"/>
    </source>
</evidence>
<evidence type="ECO:0008006" key="6">
    <source>
        <dbReference type="Google" id="ProtNLM"/>
    </source>
</evidence>
<dbReference type="SMART" id="SM00061">
    <property type="entry name" value="MATH"/>
    <property type="match status" value="1"/>
</dbReference>
<dbReference type="SMART" id="SM00137">
    <property type="entry name" value="MAM"/>
    <property type="match status" value="1"/>
</dbReference>
<dbReference type="Proteomes" id="UP000007875">
    <property type="component" value="Unassembled WGS sequence"/>
</dbReference>
<reference evidence="5" key="1">
    <citation type="submission" date="2003-08" db="EMBL/GenBank/DDBJ databases">
        <authorList>
            <person name="Birren B."/>
            <person name="Nusbaum C."/>
            <person name="Abebe A."/>
            <person name="Abouelleil A."/>
            <person name="Adekoya E."/>
            <person name="Ait-zahra M."/>
            <person name="Allen N."/>
            <person name="Allen T."/>
            <person name="An P."/>
            <person name="Anderson M."/>
            <person name="Anderson S."/>
            <person name="Arachchi H."/>
            <person name="Armbruster J."/>
            <person name="Bachantsang P."/>
            <person name="Baldwin J."/>
            <person name="Barry A."/>
            <person name="Bayul T."/>
            <person name="Blitshsteyn B."/>
            <person name="Bloom T."/>
            <person name="Blye J."/>
            <person name="Boguslavskiy L."/>
            <person name="Borowsky M."/>
            <person name="Boukhgalter B."/>
            <person name="Brunache A."/>
            <person name="Butler J."/>
            <person name="Calixte N."/>
            <person name="Calvo S."/>
            <person name="Camarata J."/>
            <person name="Campo K."/>
            <person name="Chang J."/>
            <person name="Cheshatsang Y."/>
            <person name="Citroen M."/>
            <person name="Collymore A."/>
            <person name="Considine T."/>
            <person name="Cook A."/>
            <person name="Cooke P."/>
            <person name="Corum B."/>
            <person name="Cuomo C."/>
            <person name="David R."/>
            <person name="Dawoe T."/>
            <person name="Degray S."/>
            <person name="Dodge S."/>
            <person name="Dooley K."/>
            <person name="Dorje P."/>
            <person name="Dorjee K."/>
            <person name="Dorris L."/>
            <person name="Duffey N."/>
            <person name="Dupes A."/>
            <person name="Elkins T."/>
            <person name="Engels R."/>
            <person name="Erickson J."/>
            <person name="Farina A."/>
            <person name="Faro S."/>
            <person name="Ferreira P."/>
            <person name="Fischer H."/>
            <person name="Fitzgerald M."/>
            <person name="Foley K."/>
            <person name="Gage D."/>
            <person name="Galagan J."/>
            <person name="Gearin G."/>
            <person name="Gnerre S."/>
            <person name="Gnirke A."/>
            <person name="Goyette A."/>
            <person name="Graham J."/>
            <person name="Grandbois E."/>
            <person name="Gyaltsen K."/>
            <person name="Hafez N."/>
            <person name="Hagopian D."/>
            <person name="Hagos B."/>
            <person name="Hall J."/>
            <person name="Hatcher B."/>
            <person name="Heller A."/>
            <person name="Higgins H."/>
            <person name="Honan T."/>
            <person name="Horn A."/>
            <person name="Houde N."/>
            <person name="Hughes L."/>
            <person name="Hulme W."/>
            <person name="Husby E."/>
            <person name="Iliev I."/>
            <person name="Jaffe D."/>
            <person name="Jones C."/>
            <person name="Kamal M."/>
            <person name="Kamat A."/>
            <person name="Kamvysselis M."/>
            <person name="Karlsson E."/>
            <person name="Kells C."/>
            <person name="Kieu A."/>
            <person name="Kisner P."/>
            <person name="Kodira C."/>
            <person name="Kulbokas E."/>
            <person name="Labutti K."/>
            <person name="Lama D."/>
            <person name="Landers T."/>
            <person name="Leger J."/>
            <person name="Levine S."/>
            <person name="Lewis D."/>
            <person name="Lewis T."/>
            <person name="Lindblad-toh K."/>
            <person name="Liu X."/>
            <person name="Lokyitsang T."/>
            <person name="Lokyitsang Y."/>
            <person name="Lucien O."/>
            <person name="Lui A."/>
            <person name="Ma L.J."/>
            <person name="Mabbitt R."/>
            <person name="Macdonald J."/>
            <person name="Maclean C."/>
            <person name="Major J."/>
            <person name="Manning J."/>
            <person name="Marabella R."/>
            <person name="Maru K."/>
            <person name="Matthews C."/>
            <person name="Mauceli E."/>
            <person name="Mccarthy M."/>
            <person name="Mcdonough S."/>
            <person name="Mcghee T."/>
            <person name="Meldrim J."/>
            <person name="Meneus L."/>
            <person name="Mesirov J."/>
            <person name="Mihalev A."/>
            <person name="Mihova T."/>
            <person name="Mikkelsen T."/>
            <person name="Mlenga V."/>
            <person name="Moru K."/>
            <person name="Mozes J."/>
            <person name="Mulrain L."/>
            <person name="Munson G."/>
            <person name="Naylor J."/>
            <person name="Newes C."/>
            <person name="Nguyen C."/>
            <person name="Nguyen N."/>
            <person name="Nguyen T."/>
            <person name="Nicol R."/>
            <person name="Nielsen C."/>
            <person name="Nizzari M."/>
            <person name="Norbu C."/>
            <person name="Norbu N."/>
            <person name="O'donnell P."/>
            <person name="Okoawo O."/>
            <person name="O'leary S."/>
            <person name="Omotosho B."/>
            <person name="O'neill K."/>
            <person name="Osman S."/>
            <person name="Parker S."/>
            <person name="Perrin D."/>
            <person name="Phunkhang P."/>
            <person name="Piqani B."/>
            <person name="Purcell S."/>
            <person name="Rachupka T."/>
            <person name="Ramasamy U."/>
            <person name="Rameau R."/>
            <person name="Ray V."/>
            <person name="Raymond C."/>
            <person name="Retta R."/>
            <person name="Richardson S."/>
            <person name="Rise C."/>
            <person name="Rodriguez J."/>
            <person name="Rogers J."/>
            <person name="Rogov P."/>
            <person name="Rutman M."/>
            <person name="Schupbach R."/>
            <person name="Seaman C."/>
            <person name="Settipalli S."/>
            <person name="Sharpe T."/>
            <person name="Sheridan J."/>
            <person name="Sherpa N."/>
            <person name="Shi J."/>
            <person name="Smirnov S."/>
            <person name="Smith C."/>
            <person name="Sougnez C."/>
            <person name="Spencer B."/>
            <person name="Stalker J."/>
            <person name="Stange-thomann N."/>
            <person name="Stavropoulos S."/>
            <person name="Stetson K."/>
            <person name="Stone C."/>
            <person name="Stone S."/>
            <person name="Stubbs M."/>
            <person name="Talamas J."/>
            <person name="Tchuinga P."/>
            <person name="Tenzing P."/>
            <person name="Tesfaye S."/>
            <person name="Theodore J."/>
            <person name="Thoulutsang Y."/>
            <person name="Topham K."/>
            <person name="Towey S."/>
            <person name="Tsamla T."/>
            <person name="Tsomo N."/>
            <person name="Vallee D."/>
            <person name="Vassiliev H."/>
            <person name="Venkataraman V."/>
            <person name="Vinson J."/>
            <person name="Vo A."/>
            <person name="Wade C."/>
            <person name="Wang S."/>
            <person name="Wangchuk T."/>
            <person name="Wangdi T."/>
            <person name="Whittaker C."/>
            <person name="Wilkinson J."/>
            <person name="Wu Y."/>
            <person name="Wyman D."/>
            <person name="Yadav S."/>
            <person name="Yang S."/>
            <person name="Yang X."/>
            <person name="Yeager S."/>
            <person name="Yee E."/>
            <person name="Young G."/>
            <person name="Zainoun J."/>
            <person name="Zembeck L."/>
            <person name="Zimmer A."/>
            <person name="Zody M."/>
            <person name="Lander E."/>
        </authorList>
    </citation>
    <scope>NUCLEOTIDE SEQUENCE [LARGE SCALE GENOMIC DNA]</scope>
</reference>
<organism evidence="4 5">
    <name type="scientific">Ciona savignyi</name>
    <name type="common">Pacific transparent sea squirt</name>
    <dbReference type="NCBI Taxonomy" id="51511"/>
    <lineage>
        <taxon>Eukaryota</taxon>
        <taxon>Metazoa</taxon>
        <taxon>Chordata</taxon>
        <taxon>Tunicata</taxon>
        <taxon>Ascidiacea</taxon>
        <taxon>Phlebobranchia</taxon>
        <taxon>Cionidae</taxon>
        <taxon>Ciona</taxon>
    </lineage>
</organism>
<keyword evidence="1" id="KW-0812">Transmembrane</keyword>
<dbReference type="Pfam" id="PF00629">
    <property type="entry name" value="MAM"/>
    <property type="match status" value="1"/>
</dbReference>
<dbReference type="Ensembl" id="ENSCSAVT00000003175.1">
    <property type="protein sequence ID" value="ENSCSAVP00000003128.1"/>
    <property type="gene ID" value="ENSCSAVG00000001858.1"/>
</dbReference>
<dbReference type="InParanoid" id="H2YCT0"/>